<dbReference type="InterPro" id="IPR047057">
    <property type="entry name" value="MerR_fam"/>
</dbReference>
<protein>
    <submittedName>
        <fullName evidence="3">Cd(II)/Pb(II)-responsive transcriptional regulator</fullName>
    </submittedName>
</protein>
<dbReference type="CDD" id="cd04784">
    <property type="entry name" value="HTH_CadR-PbrR"/>
    <property type="match status" value="1"/>
</dbReference>
<name>A0A6B2R262_9BURK</name>
<dbReference type="PANTHER" id="PTHR30204">
    <property type="entry name" value="REDOX-CYCLING DRUG-SENSING TRANSCRIPTIONAL ACTIVATOR SOXR"/>
    <property type="match status" value="1"/>
</dbReference>
<comment type="caution">
    <text evidence="3">The sequence shown here is derived from an EMBL/GenBank/DDBJ whole genome shotgun (WGS) entry which is preliminary data.</text>
</comment>
<dbReference type="SMART" id="SM00422">
    <property type="entry name" value="HTH_MERR"/>
    <property type="match status" value="1"/>
</dbReference>
<gene>
    <name evidence="3" type="primary">cadR</name>
    <name evidence="3" type="ORF">G3I67_10810</name>
</gene>
<dbReference type="NCBIfam" id="TIGR02047">
    <property type="entry name" value="CadR-PbrR"/>
    <property type="match status" value="1"/>
</dbReference>
<dbReference type="GO" id="GO:0046872">
    <property type="term" value="F:metal ion binding"/>
    <property type="evidence" value="ECO:0007669"/>
    <property type="project" value="InterPro"/>
</dbReference>
<organism evidence="3">
    <name type="scientific">Sheuella amnicola</name>
    <dbReference type="NCBI Taxonomy" id="2707330"/>
    <lineage>
        <taxon>Bacteria</taxon>
        <taxon>Pseudomonadati</taxon>
        <taxon>Pseudomonadota</taxon>
        <taxon>Betaproteobacteria</taxon>
        <taxon>Burkholderiales</taxon>
        <taxon>Alcaligenaceae</taxon>
        <taxon>Sheuella</taxon>
    </lineage>
</organism>
<evidence type="ECO:0000313" key="3">
    <source>
        <dbReference type="EMBL" id="NDY83724.1"/>
    </source>
</evidence>
<dbReference type="GO" id="GO:0003700">
    <property type="term" value="F:DNA-binding transcription factor activity"/>
    <property type="evidence" value="ECO:0007669"/>
    <property type="project" value="InterPro"/>
</dbReference>
<dbReference type="Pfam" id="PF13411">
    <property type="entry name" value="MerR_1"/>
    <property type="match status" value="1"/>
</dbReference>
<dbReference type="GO" id="GO:0045893">
    <property type="term" value="P:positive regulation of DNA-templated transcription"/>
    <property type="evidence" value="ECO:0007669"/>
    <property type="project" value="InterPro"/>
</dbReference>
<dbReference type="Gene3D" id="1.10.1660.10">
    <property type="match status" value="1"/>
</dbReference>
<dbReference type="AlphaFoldDB" id="A0A6B2R262"/>
<feature type="domain" description="HTH merR-type" evidence="2">
    <location>
        <begin position="1"/>
        <end position="69"/>
    </location>
</feature>
<evidence type="ECO:0000259" key="2">
    <source>
        <dbReference type="PROSITE" id="PS50937"/>
    </source>
</evidence>
<dbReference type="EMBL" id="JAAGRN010000006">
    <property type="protein sequence ID" value="NDY83724.1"/>
    <property type="molecule type" value="Genomic_DNA"/>
</dbReference>
<accession>A0A6B2R262</accession>
<dbReference type="InterPro" id="IPR011791">
    <property type="entry name" value="CadR-PbrR"/>
</dbReference>
<dbReference type="GO" id="GO:0003677">
    <property type="term" value="F:DNA binding"/>
    <property type="evidence" value="ECO:0007669"/>
    <property type="project" value="UniProtKB-KW"/>
</dbReference>
<sequence>MKIGDLAKATHTKVETIRYYEREGLLHEAVRTMGNYRVYNVEHLDRLSFIRHCRSLDMTLEEIKTLLRYKDFPPEDCSNVNALIDEHIEHVAVRIKELKHLQKQLIDLRKNCSGTGLVNQCGVLTELSKASRAEQGSNNLEFNHVNGTHKFSHK</sequence>
<dbReference type="InterPro" id="IPR000551">
    <property type="entry name" value="MerR-type_HTH_dom"/>
</dbReference>
<dbReference type="SUPFAM" id="SSF46955">
    <property type="entry name" value="Putative DNA-binding domain"/>
    <property type="match status" value="1"/>
</dbReference>
<dbReference type="InterPro" id="IPR009061">
    <property type="entry name" value="DNA-bd_dom_put_sf"/>
</dbReference>
<evidence type="ECO:0000256" key="1">
    <source>
        <dbReference type="ARBA" id="ARBA00023125"/>
    </source>
</evidence>
<reference evidence="3" key="1">
    <citation type="submission" date="2020-02" db="EMBL/GenBank/DDBJ databases">
        <authorList>
            <person name="Chen W.-M."/>
        </authorList>
    </citation>
    <scope>NUCLEOTIDE SEQUENCE</scope>
    <source>
        <strain evidence="3">NBD-18</strain>
    </source>
</reference>
<dbReference type="PANTHER" id="PTHR30204:SF92">
    <property type="entry name" value="HTH-TYPE TRANSCRIPTIONAL REGULATOR ZNTR"/>
    <property type="match status" value="1"/>
</dbReference>
<dbReference type="PROSITE" id="PS50937">
    <property type="entry name" value="HTH_MERR_2"/>
    <property type="match status" value="1"/>
</dbReference>
<keyword evidence="1" id="KW-0238">DNA-binding</keyword>
<dbReference type="PRINTS" id="PR00040">
    <property type="entry name" value="HTHMERR"/>
</dbReference>
<dbReference type="RefSeq" id="WP_163655226.1">
    <property type="nucleotide sequence ID" value="NZ_JAAGRN010000006.1"/>
</dbReference>
<proteinExistence type="predicted"/>